<protein>
    <recommendedName>
        <fullName evidence="4">SAF domain-containing protein</fullName>
    </recommendedName>
</protein>
<evidence type="ECO:0008006" key="4">
    <source>
        <dbReference type="Google" id="ProtNLM"/>
    </source>
</evidence>
<evidence type="ECO:0000313" key="2">
    <source>
        <dbReference type="EMBL" id="PFG32578.1"/>
    </source>
</evidence>
<feature type="region of interest" description="Disordered" evidence="1">
    <location>
        <begin position="1"/>
        <end position="20"/>
    </location>
</feature>
<dbReference type="EMBL" id="PDJG01000001">
    <property type="protein sequence ID" value="PFG32578.1"/>
    <property type="molecule type" value="Genomic_DNA"/>
</dbReference>
<reference evidence="2 3" key="1">
    <citation type="submission" date="2017-10" db="EMBL/GenBank/DDBJ databases">
        <title>Sequencing the genomes of 1000 actinobacteria strains.</title>
        <authorList>
            <person name="Klenk H.-P."/>
        </authorList>
    </citation>
    <scope>NUCLEOTIDE SEQUENCE [LARGE SCALE GENOMIC DNA]</scope>
    <source>
        <strain evidence="2 3">DSM 18966</strain>
    </source>
</reference>
<accession>A0A2A9E0V7</accession>
<organism evidence="2 3">
    <name type="scientific">Sanguibacter antarcticus</name>
    <dbReference type="NCBI Taxonomy" id="372484"/>
    <lineage>
        <taxon>Bacteria</taxon>
        <taxon>Bacillati</taxon>
        <taxon>Actinomycetota</taxon>
        <taxon>Actinomycetes</taxon>
        <taxon>Micrococcales</taxon>
        <taxon>Sanguibacteraceae</taxon>
        <taxon>Sanguibacter</taxon>
    </lineage>
</organism>
<evidence type="ECO:0000313" key="3">
    <source>
        <dbReference type="Proteomes" id="UP000225548"/>
    </source>
</evidence>
<proteinExistence type="predicted"/>
<evidence type="ECO:0000256" key="1">
    <source>
        <dbReference type="SAM" id="MobiDB-lite"/>
    </source>
</evidence>
<gene>
    <name evidence="2" type="ORF">ATL42_0418</name>
</gene>
<dbReference type="AlphaFoldDB" id="A0A2A9E0V7"/>
<dbReference type="RefSeq" id="WP_098453930.1">
    <property type="nucleotide sequence ID" value="NZ_PDJG01000001.1"/>
</dbReference>
<keyword evidence="3" id="KW-1185">Reference proteome</keyword>
<dbReference type="OrthoDB" id="5192391at2"/>
<dbReference type="Proteomes" id="UP000225548">
    <property type="component" value="Unassembled WGS sequence"/>
</dbReference>
<feature type="compositionally biased region" description="Low complexity" evidence="1">
    <location>
        <begin position="1"/>
        <end position="17"/>
    </location>
</feature>
<sequence>MLERSSGSSDLPSPSAPRLRRPGWRDPRLAFGLLLVAGSVALGSWAVSSAGQTVAVYAVAQTATPGDVLTSADLVSLDVRLGADASRYFLVSDPLPETLVALRPVGERELLSRSSVGSGEALEFRSVAVPVAQSLSSKVVAGSVVDLWWVPAEAQGSPVGALPVEQGAASVPSLLADGLVVAELEKTGGSGLLTSGAPTVQVLVPTKDLAEILGALAGDGTVAIMPVPGFDR</sequence>
<name>A0A2A9E0V7_9MICO</name>
<comment type="caution">
    <text evidence="2">The sequence shown here is derived from an EMBL/GenBank/DDBJ whole genome shotgun (WGS) entry which is preliminary data.</text>
</comment>